<comment type="caution">
    <text evidence="1">The sequence shown here is derived from an EMBL/GenBank/DDBJ whole genome shotgun (WGS) entry which is preliminary data.</text>
</comment>
<dbReference type="PANTHER" id="PTHR33975">
    <property type="entry name" value="MYELIN-ASSOCIATED OLIGODENDROCYTE BASIC PROTEIN"/>
    <property type="match status" value="1"/>
</dbReference>
<reference evidence="1" key="1">
    <citation type="submission" date="2014-11" db="EMBL/GenBank/DDBJ databases">
        <authorList>
            <person name="Malar M.C."/>
            <person name="Sen D."/>
            <person name="Tripathy S."/>
        </authorList>
    </citation>
    <scope>NUCLEOTIDE SEQUENCE</scope>
    <source>
        <strain evidence="1">BDU141951</strain>
    </source>
</reference>
<dbReference type="InterPro" id="IPR010903">
    <property type="entry name" value="DUF1517"/>
</dbReference>
<reference evidence="1" key="3">
    <citation type="submission" date="2020-02" db="EMBL/GenBank/DDBJ databases">
        <authorList>
            <person name="Sarangi A.N."/>
            <person name="Ghosh S."/>
            <person name="Mukherjee M."/>
            <person name="Tripathy S."/>
        </authorList>
    </citation>
    <scope>NUCLEOTIDE SEQUENCE</scope>
    <source>
        <strain evidence="1">BDU141951</strain>
    </source>
</reference>
<gene>
    <name evidence="1" type="ORF">QQ91_014660</name>
</gene>
<dbReference type="AlphaFoldDB" id="A0A0C1V7I3"/>
<dbReference type="PANTHER" id="PTHR33975:SF2">
    <property type="entry name" value="MYELIN-ASSOCIATED OLIGODENDROCYTE BASIC PROTEIN"/>
    <property type="match status" value="1"/>
</dbReference>
<dbReference type="Pfam" id="PF07466">
    <property type="entry name" value="DUF1517"/>
    <property type="match status" value="1"/>
</dbReference>
<dbReference type="PIRSF" id="PIRSF037221">
    <property type="entry name" value="DUF1517"/>
    <property type="match status" value="1"/>
</dbReference>
<evidence type="ECO:0000313" key="1">
    <source>
        <dbReference type="EMBL" id="NEV68353.1"/>
    </source>
</evidence>
<sequence length="316" mass="33425">MGFKLHNLFRRLKPLIKPVMAIALVGVLVFGHADGALAARAGGRIGGGSFRAPTRVAPSPSYRSPSGGGYYPGGGFGFPFLFPLFGFGGGFGGLFTIILFIGLANFIMRTVREMGSDNDGGMGAADNPAVSVAKLQIGLLAEARSLQEDLNRMALSADTSSTTGLTQVLQEASLSLLRHPEYWQYATAQTEATRLLSAEQKFNQLALAERSKFTGESVSNVNNRLQQAAAKEAEAGELATAEPGQYIVASVIVATQGKLNLPKVSSTQDVRQALSTLGAVSSDRLLAVEILWTPQASGETLTADEMIAEYPELTLI</sequence>
<proteinExistence type="predicted"/>
<reference evidence="1" key="2">
    <citation type="journal article" date="2015" name="Genome Announc.">
        <title>Draft Genome Sequence of Filamentous Marine Cyanobacterium Lyngbya confervoides Strain BDU141951.</title>
        <authorList>
            <person name="Chandrababunaidu M.M."/>
            <person name="Sen D."/>
            <person name="Tripathy S."/>
        </authorList>
    </citation>
    <scope>NUCLEOTIDE SEQUENCE</scope>
    <source>
        <strain evidence="1">BDU141951</strain>
    </source>
</reference>
<organism evidence="1">
    <name type="scientific">Lyngbya confervoides BDU141951</name>
    <dbReference type="NCBI Taxonomy" id="1574623"/>
    <lineage>
        <taxon>Bacteria</taxon>
        <taxon>Bacillati</taxon>
        <taxon>Cyanobacteriota</taxon>
        <taxon>Cyanophyceae</taxon>
        <taxon>Oscillatoriophycideae</taxon>
        <taxon>Oscillatoriales</taxon>
        <taxon>Microcoleaceae</taxon>
        <taxon>Lyngbya</taxon>
    </lineage>
</organism>
<accession>A0A0C1V7I3</accession>
<dbReference type="EMBL" id="JTHE02000003">
    <property type="protein sequence ID" value="NEV68353.1"/>
    <property type="molecule type" value="Genomic_DNA"/>
</dbReference>
<protein>
    <submittedName>
        <fullName evidence="1">DUF1517 domain-containing protein</fullName>
    </submittedName>
</protein>
<dbReference type="InterPro" id="IPR053023">
    <property type="entry name" value="FLAP_modulator"/>
</dbReference>
<name>A0A0C1V7I3_9CYAN</name>